<comment type="caution">
    <text evidence="2">The sequence shown here is derived from an EMBL/GenBank/DDBJ whole genome shotgun (WGS) entry which is preliminary data.</text>
</comment>
<dbReference type="PROSITE" id="PS51367">
    <property type="entry name" value="THAUMATIN_2"/>
    <property type="match status" value="1"/>
</dbReference>
<dbReference type="SMART" id="SM00205">
    <property type="entry name" value="THN"/>
    <property type="match status" value="1"/>
</dbReference>
<evidence type="ECO:0000256" key="1">
    <source>
        <dbReference type="SAM" id="SignalP"/>
    </source>
</evidence>
<reference evidence="2 3" key="1">
    <citation type="submission" date="2021-11" db="EMBL/GenBank/DDBJ databases">
        <title>Black yeast isolated from Biological Soil Crust.</title>
        <authorList>
            <person name="Kurbessoian T."/>
        </authorList>
    </citation>
    <scope>NUCLEOTIDE SEQUENCE [LARGE SCALE GENOMIC DNA]</scope>
    <source>
        <strain evidence="2 3">CCFEE 5522</strain>
    </source>
</reference>
<protein>
    <recommendedName>
        <fullName evidence="4">Thaumatin-like protein</fullName>
    </recommendedName>
</protein>
<dbReference type="Proteomes" id="UP001324427">
    <property type="component" value="Unassembled WGS sequence"/>
</dbReference>
<organism evidence="2 3">
    <name type="scientific">Oleoguttula mirabilis</name>
    <dbReference type="NCBI Taxonomy" id="1507867"/>
    <lineage>
        <taxon>Eukaryota</taxon>
        <taxon>Fungi</taxon>
        <taxon>Dikarya</taxon>
        <taxon>Ascomycota</taxon>
        <taxon>Pezizomycotina</taxon>
        <taxon>Dothideomycetes</taxon>
        <taxon>Dothideomycetidae</taxon>
        <taxon>Mycosphaerellales</taxon>
        <taxon>Teratosphaeriaceae</taxon>
        <taxon>Oleoguttula</taxon>
    </lineage>
</organism>
<dbReference type="InterPro" id="IPR001938">
    <property type="entry name" value="Thaumatin"/>
</dbReference>
<dbReference type="Pfam" id="PF00314">
    <property type="entry name" value="Thaumatin"/>
    <property type="match status" value="1"/>
</dbReference>
<feature type="chain" id="PRO_5043877619" description="Thaumatin-like protein" evidence="1">
    <location>
        <begin position="25"/>
        <end position="227"/>
    </location>
</feature>
<dbReference type="EMBL" id="JAVFHQ010000024">
    <property type="protein sequence ID" value="KAK4544614.1"/>
    <property type="molecule type" value="Genomic_DNA"/>
</dbReference>
<keyword evidence="3" id="KW-1185">Reference proteome</keyword>
<gene>
    <name evidence="2" type="ORF">LTR36_004186</name>
</gene>
<feature type="signal peptide" evidence="1">
    <location>
        <begin position="1"/>
        <end position="24"/>
    </location>
</feature>
<accession>A0AAV9JIA1</accession>
<evidence type="ECO:0008006" key="4">
    <source>
        <dbReference type="Google" id="ProtNLM"/>
    </source>
</evidence>
<evidence type="ECO:0000313" key="2">
    <source>
        <dbReference type="EMBL" id="KAK4544614.1"/>
    </source>
</evidence>
<evidence type="ECO:0000313" key="3">
    <source>
        <dbReference type="Proteomes" id="UP001324427"/>
    </source>
</evidence>
<name>A0AAV9JIA1_9PEZI</name>
<dbReference type="Gene3D" id="2.60.110.10">
    <property type="entry name" value="Thaumatin"/>
    <property type="match status" value="1"/>
</dbReference>
<sequence length="227" mass="24079">MQSSSMSLATTALLLALLASTVSSTVIHICNHYVDEVHLSWDVSAPEMRQPVHTVLLYDQCVDEQMLPGWSGAFFAGLVNNSHAVGGWRNFDTKVEFSINPADGVDWFDVSHIAGFSLPMIVSGGDVVAGCAVDKLINCPVGWQARPSPDGPVVQCRNDGSQAAYDFFVFKCPNTYVRFNDDAQGTKAATGSPNYLDVSIGLGSTGVAAIVPPKVDSCIACTAVPPP</sequence>
<dbReference type="SUPFAM" id="SSF49870">
    <property type="entry name" value="Osmotin, thaumatin-like protein"/>
    <property type="match status" value="1"/>
</dbReference>
<keyword evidence="1" id="KW-0732">Signal</keyword>
<dbReference type="InterPro" id="IPR037176">
    <property type="entry name" value="Osmotin/thaumatin-like_sf"/>
</dbReference>
<proteinExistence type="predicted"/>
<dbReference type="AlphaFoldDB" id="A0AAV9JIA1"/>